<protein>
    <submittedName>
        <fullName evidence="1">Uncharacterized protein</fullName>
    </submittedName>
</protein>
<name>A0A6C0EZG5_9ZZZZ</name>
<evidence type="ECO:0000313" key="1">
    <source>
        <dbReference type="EMBL" id="QHT34596.1"/>
    </source>
</evidence>
<accession>A0A6C0EZG5</accession>
<dbReference type="EMBL" id="MN739002">
    <property type="protein sequence ID" value="QHT34596.1"/>
    <property type="molecule type" value="Genomic_DNA"/>
</dbReference>
<reference evidence="1" key="1">
    <citation type="journal article" date="2020" name="Nature">
        <title>Giant virus diversity and host interactions through global metagenomics.</title>
        <authorList>
            <person name="Schulz F."/>
            <person name="Roux S."/>
            <person name="Paez-Espino D."/>
            <person name="Jungbluth S."/>
            <person name="Walsh D.A."/>
            <person name="Denef V.J."/>
            <person name="McMahon K.D."/>
            <person name="Konstantinidis K.T."/>
            <person name="Eloe-Fadrosh E.A."/>
            <person name="Kyrpides N.C."/>
            <person name="Woyke T."/>
        </authorList>
    </citation>
    <scope>NUCLEOTIDE SEQUENCE</scope>
    <source>
        <strain evidence="1">GVMAG-M-3300009163-63</strain>
    </source>
</reference>
<proteinExistence type="predicted"/>
<dbReference type="AlphaFoldDB" id="A0A6C0EZG5"/>
<sequence length="74" mass="8269">MTAFANDAPVKFVDLFTVIPVNIAFEKLTLVKFAPLRLAPVKSLPVKLIPVKFAPVKSVFTRFLRGSVPKLRMK</sequence>
<organism evidence="1">
    <name type="scientific">viral metagenome</name>
    <dbReference type="NCBI Taxonomy" id="1070528"/>
    <lineage>
        <taxon>unclassified sequences</taxon>
        <taxon>metagenomes</taxon>
        <taxon>organismal metagenomes</taxon>
    </lineage>
</organism>